<organism evidence="14 15">
    <name type="scientific">Tannerella sp. oral taxon BU063 isolate Cell 2</name>
    <dbReference type="NCBI Taxonomy" id="1411148"/>
    <lineage>
        <taxon>Bacteria</taxon>
        <taxon>Pseudomonadati</taxon>
        <taxon>Bacteroidota</taxon>
        <taxon>Bacteroidia</taxon>
        <taxon>Bacteroidales</taxon>
        <taxon>Tannerellaceae</taxon>
        <taxon>Tannerella</taxon>
    </lineage>
</organism>
<evidence type="ECO:0000256" key="5">
    <source>
        <dbReference type="ARBA" id="ARBA00022989"/>
    </source>
</evidence>
<keyword evidence="6 12" id="KW-0472">Membrane</keyword>
<protein>
    <recommendedName>
        <fullName evidence="9">Periplasmic chaperone PpiD</fullName>
    </recommendedName>
    <alternativeName>
        <fullName evidence="10">Periplasmic folding chaperone</fullName>
    </alternativeName>
</protein>
<dbReference type="EMBL" id="AYUF01000311">
    <property type="protein sequence ID" value="ETK02652.1"/>
    <property type="molecule type" value="Genomic_DNA"/>
</dbReference>
<dbReference type="SUPFAM" id="SSF54534">
    <property type="entry name" value="FKBP-like"/>
    <property type="match status" value="1"/>
</dbReference>
<dbReference type="InterPro" id="IPR023058">
    <property type="entry name" value="PPIase_PpiC_CS"/>
</dbReference>
<keyword evidence="3" id="KW-0997">Cell inner membrane</keyword>
<dbReference type="PATRIC" id="fig|1411148.3.peg.356"/>
<evidence type="ECO:0000256" key="8">
    <source>
        <dbReference type="ARBA" id="ARBA00038408"/>
    </source>
</evidence>
<evidence type="ECO:0000256" key="1">
    <source>
        <dbReference type="ARBA" id="ARBA00004382"/>
    </source>
</evidence>
<name>W2C833_9BACT</name>
<feature type="transmembrane region" description="Helical" evidence="12">
    <location>
        <begin position="12"/>
        <end position="31"/>
    </location>
</feature>
<keyword evidence="4 12" id="KW-0812">Transmembrane</keyword>
<gene>
    <name evidence="14" type="ORF">N425_02955</name>
</gene>
<evidence type="ECO:0000256" key="3">
    <source>
        <dbReference type="ARBA" id="ARBA00022519"/>
    </source>
</evidence>
<dbReference type="Pfam" id="PF13623">
    <property type="entry name" value="SurA_N_2"/>
    <property type="match status" value="1"/>
</dbReference>
<dbReference type="Pfam" id="PF13616">
    <property type="entry name" value="Rotamase_3"/>
    <property type="match status" value="1"/>
</dbReference>
<evidence type="ECO:0000313" key="14">
    <source>
        <dbReference type="EMBL" id="ETK02652.1"/>
    </source>
</evidence>
<evidence type="ECO:0000256" key="7">
    <source>
        <dbReference type="ARBA" id="ARBA00023186"/>
    </source>
</evidence>
<feature type="domain" description="PpiC" evidence="13">
    <location>
        <begin position="359"/>
        <end position="461"/>
    </location>
</feature>
<evidence type="ECO:0000256" key="10">
    <source>
        <dbReference type="ARBA" id="ARBA00042775"/>
    </source>
</evidence>
<evidence type="ECO:0000256" key="11">
    <source>
        <dbReference type="PROSITE-ProRule" id="PRU00278"/>
    </source>
</evidence>
<sequence length="728" mass="81713">MATLEKIRGHAPLLVTIVGLALLGFIIEDFLNSGSTYFRQSKNQVVTVNGTSVDYQEYQKRIEEMTEVTKLQYGLQSLNEEQTLDLRQSVYNSIVSEIVMKDVADKIGIDVTSDELFDMIQGDNIPPIVQQNPLFLDPQTRQFSKARALGVLKALENIDAVPEEQREEMQQMRNFWLFWEKNMKLQRMQEKYMNLLTKAIVANPIDAKDAYEGSVVSSDIVYAVQSLASIPDSTVQVDESAIRKLYNERKEQFKQKDSRVIDYLAVEVRPSKEDYDAINKDMQEARAQLAATDSSSSVENVISKYSRTPYMDFYISENDMRDEDLKRFVQTAEVGTMEGPIFKDDSYRLYKLLGRKSAPDSAKISDIFLAAPSGSITADLTRLADSLMTLLKGGADFAELAKKYSSFGSAENGGDLGWLTEASLTQANLGKDFDREVFSAPINQPTLVKTNNGYHLLKVTERTAAVSKYKVAVVYMDVRPTNKTYSKVFNDLNAFVAKNKTADQIAAAAKENGYELTPDVTVTGEDHQLGMIQDARQVVRWAFENKSKGKVSDIKECKSRIPGTSDYKTTYVVAILRDVLKEGYQSFETVAPLIRRELAMRKKSEDVAAALKAKNLTSLQAYASAMNSRIDTVKFITMNTARINGIGLEPILNAYVAYAKPNTLSGPVAGYNGVYVFQVYNRTKDATPYNEKAQMREIEANTAPRVGYFALQKLVEDSKITDNRIRFE</sequence>
<proteinExistence type="inferred from homology"/>
<keyword evidence="2" id="KW-1003">Cell membrane</keyword>
<dbReference type="InterPro" id="IPR052029">
    <property type="entry name" value="PpiD_chaperone"/>
</dbReference>
<dbReference type="GO" id="GO:0003755">
    <property type="term" value="F:peptidyl-prolyl cis-trans isomerase activity"/>
    <property type="evidence" value="ECO:0007669"/>
    <property type="project" value="UniProtKB-KW"/>
</dbReference>
<dbReference type="GO" id="GO:0005886">
    <property type="term" value="C:plasma membrane"/>
    <property type="evidence" value="ECO:0007669"/>
    <property type="project" value="UniProtKB-SubCell"/>
</dbReference>
<comment type="similarity">
    <text evidence="8">Belongs to the PpiD chaperone family.</text>
</comment>
<keyword evidence="11" id="KW-0697">Rotamase</keyword>
<keyword evidence="11 14" id="KW-0413">Isomerase</keyword>
<dbReference type="SUPFAM" id="SSF109998">
    <property type="entry name" value="Triger factor/SurA peptide-binding domain-like"/>
    <property type="match status" value="1"/>
</dbReference>
<evidence type="ECO:0000256" key="9">
    <source>
        <dbReference type="ARBA" id="ARBA00040743"/>
    </source>
</evidence>
<keyword evidence="7" id="KW-0143">Chaperone</keyword>
<evidence type="ECO:0000259" key="13">
    <source>
        <dbReference type="PROSITE" id="PS50198"/>
    </source>
</evidence>
<dbReference type="PANTHER" id="PTHR47529:SF1">
    <property type="entry name" value="PERIPLASMIC CHAPERONE PPID"/>
    <property type="match status" value="1"/>
</dbReference>
<dbReference type="PANTHER" id="PTHR47529">
    <property type="entry name" value="PEPTIDYL-PROLYL CIS-TRANS ISOMERASE D"/>
    <property type="match status" value="1"/>
</dbReference>
<evidence type="ECO:0000256" key="4">
    <source>
        <dbReference type="ARBA" id="ARBA00022692"/>
    </source>
</evidence>
<dbReference type="PROSITE" id="PS50198">
    <property type="entry name" value="PPIC_PPIASE_2"/>
    <property type="match status" value="1"/>
</dbReference>
<evidence type="ECO:0000256" key="2">
    <source>
        <dbReference type="ARBA" id="ARBA00022475"/>
    </source>
</evidence>
<dbReference type="Gene3D" id="3.10.50.40">
    <property type="match status" value="1"/>
</dbReference>
<keyword evidence="5 12" id="KW-1133">Transmembrane helix</keyword>
<dbReference type="InterPro" id="IPR027304">
    <property type="entry name" value="Trigger_fact/SurA_dom_sf"/>
</dbReference>
<comment type="caution">
    <text evidence="14">The sequence shown here is derived from an EMBL/GenBank/DDBJ whole genome shotgun (WGS) entry which is preliminary data.</text>
</comment>
<dbReference type="AlphaFoldDB" id="W2C833"/>
<comment type="subcellular location">
    <subcellularLocation>
        <location evidence="1">Cell inner membrane</location>
        <topology evidence="1">Single-pass type II membrane protein</topology>
        <orientation evidence="1">Periplasmic side</orientation>
    </subcellularLocation>
</comment>
<dbReference type="InterPro" id="IPR000297">
    <property type="entry name" value="PPIase_PpiC"/>
</dbReference>
<dbReference type="Proteomes" id="UP000018837">
    <property type="component" value="Unassembled WGS sequence"/>
</dbReference>
<evidence type="ECO:0000256" key="6">
    <source>
        <dbReference type="ARBA" id="ARBA00023136"/>
    </source>
</evidence>
<reference evidence="14 15" key="1">
    <citation type="submission" date="2013-11" db="EMBL/GenBank/DDBJ databases">
        <title>Single cell genomics of uncultured Tannerella BU063 (oral taxon 286).</title>
        <authorList>
            <person name="Beall C.J."/>
            <person name="Campbell A.G."/>
            <person name="Griffen A.L."/>
            <person name="Podar M."/>
            <person name="Leys E.J."/>
        </authorList>
    </citation>
    <scope>NUCLEOTIDE SEQUENCE [LARGE SCALE GENOMIC DNA]</scope>
    <source>
        <strain evidence="14">Cell 2</strain>
    </source>
</reference>
<evidence type="ECO:0000256" key="12">
    <source>
        <dbReference type="SAM" id="Phobius"/>
    </source>
</evidence>
<dbReference type="PROSITE" id="PS01096">
    <property type="entry name" value="PPIC_PPIASE_1"/>
    <property type="match status" value="1"/>
</dbReference>
<accession>W2C833</accession>
<dbReference type="InterPro" id="IPR046357">
    <property type="entry name" value="PPIase_dom_sf"/>
</dbReference>
<evidence type="ECO:0000313" key="15">
    <source>
        <dbReference type="Proteomes" id="UP000018837"/>
    </source>
</evidence>